<evidence type="ECO:0000256" key="7">
    <source>
        <dbReference type="SAM" id="Phobius"/>
    </source>
</evidence>
<evidence type="ECO:0000313" key="10">
    <source>
        <dbReference type="EnsemblMetazoa" id="Aqu2.1.43525_001"/>
    </source>
</evidence>
<keyword evidence="11" id="KW-1185">Reference proteome</keyword>
<dbReference type="SUPFAM" id="SSF49899">
    <property type="entry name" value="Concanavalin A-like lectins/glucanases"/>
    <property type="match status" value="1"/>
</dbReference>
<dbReference type="eggNOG" id="KOG3838">
    <property type="taxonomic scope" value="Eukaryota"/>
</dbReference>
<keyword evidence="6" id="KW-0175">Coiled coil</keyword>
<dbReference type="AlphaFoldDB" id="A0A1X7VUI3"/>
<dbReference type="InterPro" id="IPR005052">
    <property type="entry name" value="Lectin_leg"/>
</dbReference>
<feature type="domain" description="L-type lectin-like" evidence="9">
    <location>
        <begin position="37"/>
        <end position="261"/>
    </location>
</feature>
<accession>A0A1X7VUI3</accession>
<dbReference type="PANTHER" id="PTHR12223:SF28">
    <property type="entry name" value="LECTIN, MANNOSE BINDING 1 LIKE"/>
    <property type="match status" value="1"/>
</dbReference>
<dbReference type="GO" id="GO:0030134">
    <property type="term" value="C:COPII-coated ER to Golgi transport vesicle"/>
    <property type="evidence" value="ECO:0007669"/>
    <property type="project" value="TreeGrafter"/>
</dbReference>
<dbReference type="Pfam" id="PF03388">
    <property type="entry name" value="Lectin_leg-like"/>
    <property type="match status" value="1"/>
</dbReference>
<proteinExistence type="predicted"/>
<name>A0A1X7VUI3_AMPQE</name>
<dbReference type="InterPro" id="IPR051136">
    <property type="entry name" value="Intracellular_Lectin-GPT"/>
</dbReference>
<evidence type="ECO:0000259" key="9">
    <source>
        <dbReference type="PROSITE" id="PS51328"/>
    </source>
</evidence>
<organism evidence="10">
    <name type="scientific">Amphimedon queenslandica</name>
    <name type="common">Sponge</name>
    <dbReference type="NCBI Taxonomy" id="400682"/>
    <lineage>
        <taxon>Eukaryota</taxon>
        <taxon>Metazoa</taxon>
        <taxon>Porifera</taxon>
        <taxon>Demospongiae</taxon>
        <taxon>Heteroscleromorpha</taxon>
        <taxon>Haplosclerida</taxon>
        <taxon>Niphatidae</taxon>
        <taxon>Amphimedon</taxon>
    </lineage>
</organism>
<feature type="signal peptide" evidence="8">
    <location>
        <begin position="1"/>
        <end position="25"/>
    </location>
</feature>
<dbReference type="KEGG" id="aqu:105313414"/>
<evidence type="ECO:0000256" key="1">
    <source>
        <dbReference type="ARBA" id="ARBA00004479"/>
    </source>
</evidence>
<dbReference type="Proteomes" id="UP000007879">
    <property type="component" value="Unassembled WGS sequence"/>
</dbReference>
<evidence type="ECO:0000256" key="4">
    <source>
        <dbReference type="ARBA" id="ARBA00022989"/>
    </source>
</evidence>
<dbReference type="InterPro" id="IPR013320">
    <property type="entry name" value="ConA-like_dom_sf"/>
</dbReference>
<comment type="subcellular location">
    <subcellularLocation>
        <location evidence="1">Membrane</location>
        <topology evidence="1">Single-pass type I membrane protein</topology>
    </subcellularLocation>
</comment>
<dbReference type="GO" id="GO:0005793">
    <property type="term" value="C:endoplasmic reticulum-Golgi intermediate compartment"/>
    <property type="evidence" value="ECO:0007669"/>
    <property type="project" value="TreeGrafter"/>
</dbReference>
<feature type="coiled-coil region" evidence="6">
    <location>
        <begin position="397"/>
        <end position="424"/>
    </location>
</feature>
<feature type="chain" id="PRO_5010878499" description="L-type lectin-like domain-containing protein" evidence="8">
    <location>
        <begin position="26"/>
        <end position="470"/>
    </location>
</feature>
<dbReference type="PROSITE" id="PS51328">
    <property type="entry name" value="L_LECTIN_LIKE"/>
    <property type="match status" value="1"/>
</dbReference>
<feature type="transmembrane region" description="Helical" evidence="7">
    <location>
        <begin position="436"/>
        <end position="458"/>
    </location>
</feature>
<reference evidence="10" key="2">
    <citation type="submission" date="2017-05" db="UniProtKB">
        <authorList>
            <consortium name="EnsemblMetazoa"/>
        </authorList>
    </citation>
    <scope>IDENTIFICATION</scope>
</reference>
<dbReference type="GO" id="GO:0005537">
    <property type="term" value="F:D-mannose binding"/>
    <property type="evidence" value="ECO:0007669"/>
    <property type="project" value="TreeGrafter"/>
</dbReference>
<evidence type="ECO:0000256" key="5">
    <source>
        <dbReference type="ARBA" id="ARBA00023136"/>
    </source>
</evidence>
<evidence type="ECO:0000313" key="11">
    <source>
        <dbReference type="Proteomes" id="UP000007879"/>
    </source>
</evidence>
<dbReference type="EnsemblMetazoa" id="Aqu2.1.43525_001">
    <property type="protein sequence ID" value="Aqu2.1.43525_001"/>
    <property type="gene ID" value="Aqu2.1.43525"/>
</dbReference>
<evidence type="ECO:0000256" key="3">
    <source>
        <dbReference type="ARBA" id="ARBA00022729"/>
    </source>
</evidence>
<dbReference type="PANTHER" id="PTHR12223">
    <property type="entry name" value="VESICULAR MANNOSE-BINDING LECTIN"/>
    <property type="match status" value="1"/>
</dbReference>
<reference evidence="11" key="1">
    <citation type="journal article" date="2010" name="Nature">
        <title>The Amphimedon queenslandica genome and the evolution of animal complexity.</title>
        <authorList>
            <person name="Srivastava M."/>
            <person name="Simakov O."/>
            <person name="Chapman J."/>
            <person name="Fahey B."/>
            <person name="Gauthier M.E."/>
            <person name="Mitros T."/>
            <person name="Richards G.S."/>
            <person name="Conaco C."/>
            <person name="Dacre M."/>
            <person name="Hellsten U."/>
            <person name="Larroux C."/>
            <person name="Putnam N.H."/>
            <person name="Stanke M."/>
            <person name="Adamska M."/>
            <person name="Darling A."/>
            <person name="Degnan S.M."/>
            <person name="Oakley T.H."/>
            <person name="Plachetzki D.C."/>
            <person name="Zhai Y."/>
            <person name="Adamski M."/>
            <person name="Calcino A."/>
            <person name="Cummins S.F."/>
            <person name="Goodstein D.M."/>
            <person name="Harris C."/>
            <person name="Jackson D.J."/>
            <person name="Leys S.P."/>
            <person name="Shu S."/>
            <person name="Woodcroft B.J."/>
            <person name="Vervoort M."/>
            <person name="Kosik K.S."/>
            <person name="Manning G."/>
            <person name="Degnan B.M."/>
            <person name="Rokhsar D.S."/>
        </authorList>
    </citation>
    <scope>NUCLEOTIDE SEQUENCE [LARGE SCALE GENOMIC DNA]</scope>
</reference>
<keyword evidence="2 7" id="KW-0812">Transmembrane</keyword>
<evidence type="ECO:0000256" key="2">
    <source>
        <dbReference type="ARBA" id="ARBA00022692"/>
    </source>
</evidence>
<sequence>MALRSFRNLSILLLIFFLSCLMVRGERDFELLKRSKQKFMFKHSFKPPMIVNAKGQIPFWDHGGDALPTDEQVRVCPSIQDRKGWAWNKYMFEGQHWTIDTTFSIAGRNTYGADGMVFWFTTERYVDGGNMFGSSPAFHGMGIVIDTFDNDQQGDSPKVSLYVSNKTLDYNHGTDGSNQELSFCLRQVRNQRYPTKMKVFYVKKTLEVWFQDASDNKSDHYNLCLRNEGVYLPATGYFGISAATGGLSDDHDVMSFVVHSITIQEQERMEEIDKTHAERLQQYVKFSEDFEGKRQDTLPTRTQEDWQIRLNLEENVRMIYDLQSGASRDLKILISKVNDLSLVRSTSTGGAANIGITDDKMTALEGRLSHHINELKTHITSGGGGGGLTASEQLQPFYELRESIKDLKKTIETAQENIQQEIRSSPCPEVAPQSCLSAGLFIFIILIQSATFIAFFVIKYNQESRAKKFF</sequence>
<keyword evidence="5 7" id="KW-0472">Membrane</keyword>
<dbReference type="GO" id="GO:0000139">
    <property type="term" value="C:Golgi membrane"/>
    <property type="evidence" value="ECO:0007669"/>
    <property type="project" value="TreeGrafter"/>
</dbReference>
<dbReference type="GO" id="GO:0005789">
    <property type="term" value="C:endoplasmic reticulum membrane"/>
    <property type="evidence" value="ECO:0007669"/>
    <property type="project" value="TreeGrafter"/>
</dbReference>
<keyword evidence="4 7" id="KW-1133">Transmembrane helix</keyword>
<dbReference type="EnsemblMetazoa" id="XM_011406838.2">
    <property type="protein sequence ID" value="XP_011405140.1"/>
    <property type="gene ID" value="LOC105313414"/>
</dbReference>
<dbReference type="STRING" id="400682.A0A1X7VUI3"/>
<dbReference type="Gene3D" id="2.60.120.200">
    <property type="match status" value="1"/>
</dbReference>
<evidence type="ECO:0000256" key="6">
    <source>
        <dbReference type="SAM" id="Coils"/>
    </source>
</evidence>
<protein>
    <recommendedName>
        <fullName evidence="9">L-type lectin-like domain-containing protein</fullName>
    </recommendedName>
</protein>
<gene>
    <name evidence="10" type="primary">105313414</name>
</gene>
<dbReference type="GO" id="GO:0006888">
    <property type="term" value="P:endoplasmic reticulum to Golgi vesicle-mediated transport"/>
    <property type="evidence" value="ECO:0007669"/>
    <property type="project" value="TreeGrafter"/>
</dbReference>
<keyword evidence="3 8" id="KW-0732">Signal</keyword>
<dbReference type="InParanoid" id="A0A1X7VUI3"/>
<dbReference type="OrthoDB" id="10265193at2759"/>
<evidence type="ECO:0000256" key="8">
    <source>
        <dbReference type="SAM" id="SignalP"/>
    </source>
</evidence>
<dbReference type="PROSITE" id="PS51257">
    <property type="entry name" value="PROKAR_LIPOPROTEIN"/>
    <property type="match status" value="1"/>
</dbReference>